<evidence type="ECO:0000313" key="2">
    <source>
        <dbReference type="Proteomes" id="UP001206548"/>
    </source>
</evidence>
<sequence length="158" mass="17149">MGKYAFITNTGSNTISVVDLQLNKEVKQIAIGDSPRGAMAIDRSRGFGFVSNCAGNTISVVNLKTGFEEKKIEVGLAPRGVDISPDNNTILITAFQRMMLTDIDLAYDRVSVVSLDNLTRVGDVPSGLGACSLNIIDSEEIEEFFVNNPYYMNMIAMA</sequence>
<dbReference type="InterPro" id="IPR051200">
    <property type="entry name" value="Host-pathogen_enzymatic-act"/>
</dbReference>
<dbReference type="Proteomes" id="UP001206548">
    <property type="component" value="Unassembled WGS sequence"/>
</dbReference>
<dbReference type="EMBL" id="JANUXX010000001">
    <property type="protein sequence ID" value="MCS4487602.1"/>
    <property type="molecule type" value="Genomic_DNA"/>
</dbReference>
<dbReference type="RefSeq" id="WP_259136783.1">
    <property type="nucleotide sequence ID" value="NZ_JANUXX010000001.1"/>
</dbReference>
<dbReference type="InterPro" id="IPR011045">
    <property type="entry name" value="N2O_reductase_N"/>
</dbReference>
<dbReference type="SUPFAM" id="SSF50974">
    <property type="entry name" value="Nitrous oxide reductase, N-terminal domain"/>
    <property type="match status" value="1"/>
</dbReference>
<protein>
    <submittedName>
        <fullName evidence="1">YncE family protein</fullName>
    </submittedName>
</protein>
<proteinExistence type="predicted"/>
<organism evidence="1 2">
    <name type="scientific">Streptococcus sciuri</name>
    <dbReference type="NCBI Taxonomy" id="2973939"/>
    <lineage>
        <taxon>Bacteria</taxon>
        <taxon>Bacillati</taxon>
        <taxon>Bacillota</taxon>
        <taxon>Bacilli</taxon>
        <taxon>Lactobacillales</taxon>
        <taxon>Streptococcaceae</taxon>
        <taxon>Streptococcus</taxon>
    </lineage>
</organism>
<comment type="caution">
    <text evidence="1">The sequence shown here is derived from an EMBL/GenBank/DDBJ whole genome shotgun (WGS) entry which is preliminary data.</text>
</comment>
<name>A0ABT2F711_9STRE</name>
<evidence type="ECO:0000313" key="1">
    <source>
        <dbReference type="EMBL" id="MCS4487602.1"/>
    </source>
</evidence>
<dbReference type="NCBIfam" id="TIGR02276">
    <property type="entry name" value="beta_rpt_yvtn"/>
    <property type="match status" value="1"/>
</dbReference>
<gene>
    <name evidence="1" type="ORF">NXS10_01230</name>
</gene>
<reference evidence="1 2" key="1">
    <citation type="journal article" date="2023" name="Int. J. Syst. Evol. Microbiol.">
        <title>Streptococcus sciuri sp. nov., Staphylococcus marylandisciuri sp. nov. and Staphylococcus americanisciuri sp. nov., isolated from faeces of eastern grey squirrel (Sciurus carolinensis).</title>
        <authorList>
            <person name="Volokhov D.V."/>
            <person name="Zagorodnyaya T.A."/>
            <person name="Furtak V.A."/>
            <person name="Nattanmai G."/>
            <person name="Randall L."/>
            <person name="Jose S."/>
            <person name="Gao Y."/>
            <person name="Eisenberg T."/>
            <person name="Delmonte P."/>
            <person name="Blom J."/>
            <person name="Mitchell K.K."/>
        </authorList>
    </citation>
    <scope>NUCLEOTIDE SEQUENCE [LARGE SCALE GENOMIC DNA]</scope>
    <source>
        <strain evidence="1 2">SQ9-PEA</strain>
    </source>
</reference>
<dbReference type="PANTHER" id="PTHR47197">
    <property type="entry name" value="PROTEIN NIRF"/>
    <property type="match status" value="1"/>
</dbReference>
<dbReference type="PANTHER" id="PTHR47197:SF3">
    <property type="entry name" value="DIHYDRO-HEME D1 DEHYDROGENASE"/>
    <property type="match status" value="1"/>
</dbReference>
<dbReference type="Gene3D" id="2.130.10.10">
    <property type="entry name" value="YVTN repeat-like/Quinoprotein amine dehydrogenase"/>
    <property type="match status" value="1"/>
</dbReference>
<dbReference type="InterPro" id="IPR011964">
    <property type="entry name" value="YVTN_b-propeller_repeat"/>
</dbReference>
<keyword evidence="2" id="KW-1185">Reference proteome</keyword>
<dbReference type="InterPro" id="IPR015943">
    <property type="entry name" value="WD40/YVTN_repeat-like_dom_sf"/>
</dbReference>
<accession>A0ABT2F711</accession>